<organism evidence="2">
    <name type="scientific">Oryza glumipatula</name>
    <dbReference type="NCBI Taxonomy" id="40148"/>
    <lineage>
        <taxon>Eukaryota</taxon>
        <taxon>Viridiplantae</taxon>
        <taxon>Streptophyta</taxon>
        <taxon>Embryophyta</taxon>
        <taxon>Tracheophyta</taxon>
        <taxon>Spermatophyta</taxon>
        <taxon>Magnoliopsida</taxon>
        <taxon>Liliopsida</taxon>
        <taxon>Poales</taxon>
        <taxon>Poaceae</taxon>
        <taxon>BOP clade</taxon>
        <taxon>Oryzoideae</taxon>
        <taxon>Oryzeae</taxon>
        <taxon>Oryzinae</taxon>
        <taxon>Oryza</taxon>
    </lineage>
</organism>
<dbReference type="HOGENOM" id="CLU_2267939_0_0_1"/>
<dbReference type="Proteomes" id="UP000026961">
    <property type="component" value="Chromosome 1"/>
</dbReference>
<dbReference type="EnsemblPlants" id="OGLUM01G20180.1">
    <property type="protein sequence ID" value="OGLUM01G20180.1"/>
    <property type="gene ID" value="OGLUM01G20180"/>
</dbReference>
<evidence type="ECO:0000313" key="2">
    <source>
        <dbReference type="EnsemblPlants" id="OGLUM01G20180.1"/>
    </source>
</evidence>
<protein>
    <submittedName>
        <fullName evidence="2">Uncharacterized protein</fullName>
    </submittedName>
</protein>
<accession>A0A0D9Y9D5</accession>
<evidence type="ECO:0000256" key="1">
    <source>
        <dbReference type="SAM" id="MobiDB-lite"/>
    </source>
</evidence>
<reference evidence="2" key="1">
    <citation type="submission" date="2013-08" db="EMBL/GenBank/DDBJ databases">
        <title>Oryza genome evolution.</title>
        <authorList>
            <person name="Wing R.A."/>
            <person name="Panaud O."/>
            <person name="Oliveira A.C."/>
        </authorList>
    </citation>
    <scope>NUCLEOTIDE SEQUENCE</scope>
</reference>
<feature type="region of interest" description="Disordered" evidence="1">
    <location>
        <begin position="42"/>
        <end position="103"/>
    </location>
</feature>
<evidence type="ECO:0000313" key="3">
    <source>
        <dbReference type="Proteomes" id="UP000026961"/>
    </source>
</evidence>
<reference evidence="2" key="3">
    <citation type="submission" date="2018-05" db="EMBL/GenBank/DDBJ databases">
        <title>OgluRS3 (Oryza glumaepatula Reference Sequence Version 3).</title>
        <authorList>
            <person name="Zhang J."/>
            <person name="Kudrna D."/>
            <person name="Lee S."/>
            <person name="Talag J."/>
            <person name="Welchert J."/>
            <person name="Wing R.A."/>
        </authorList>
    </citation>
    <scope>NUCLEOTIDE SEQUENCE [LARGE SCALE GENOMIC DNA]</scope>
</reference>
<keyword evidence="3" id="KW-1185">Reference proteome</keyword>
<dbReference type="AlphaFoldDB" id="A0A0D9Y9D5"/>
<reference evidence="2" key="2">
    <citation type="submission" date="2015-04" db="UniProtKB">
        <authorList>
            <consortium name="EnsemblPlants"/>
        </authorList>
    </citation>
    <scope>IDENTIFICATION</scope>
</reference>
<feature type="compositionally biased region" description="Basic residues" evidence="1">
    <location>
        <begin position="53"/>
        <end position="76"/>
    </location>
</feature>
<sequence length="103" mass="12059">MRAWHWARPLARKKRAAFFAMLYILYVSDAGSWWHGWDVGPTMPSNQLDGPRNKRVKRRNKRERRREMMRKRRKRRGREDEEQVSAGGPPNIGVVLDSPGACG</sequence>
<proteinExistence type="predicted"/>
<dbReference type="Gramene" id="OGLUM01G20180.1">
    <property type="protein sequence ID" value="OGLUM01G20180.1"/>
    <property type="gene ID" value="OGLUM01G20180"/>
</dbReference>
<name>A0A0D9Y9D5_9ORYZ</name>